<keyword evidence="4" id="KW-1185">Reference proteome</keyword>
<proteinExistence type="inferred from homology"/>
<dbReference type="RefSeq" id="WP_100666706.1">
    <property type="nucleotide sequence ID" value="NZ_CP024955.1"/>
</dbReference>
<keyword evidence="2" id="KW-1277">Toxin-antitoxin system</keyword>
<dbReference type="Proteomes" id="UP000231932">
    <property type="component" value="Chromosome"/>
</dbReference>
<dbReference type="GO" id="GO:0004521">
    <property type="term" value="F:RNA endonuclease activity"/>
    <property type="evidence" value="ECO:0007669"/>
    <property type="project" value="TreeGrafter"/>
</dbReference>
<dbReference type="PANTHER" id="PTHR33988:SF3">
    <property type="entry name" value="ENDORIBONUCLEASE TOXIN CHPB-RELATED"/>
    <property type="match status" value="1"/>
</dbReference>
<evidence type="ECO:0000256" key="2">
    <source>
        <dbReference type="ARBA" id="ARBA00022649"/>
    </source>
</evidence>
<dbReference type="InterPro" id="IPR011067">
    <property type="entry name" value="Plasmid_toxin/cell-grow_inhib"/>
</dbReference>
<dbReference type="InterPro" id="IPR003477">
    <property type="entry name" value="PemK-like"/>
</dbReference>
<evidence type="ECO:0000313" key="4">
    <source>
        <dbReference type="Proteomes" id="UP000231932"/>
    </source>
</evidence>
<dbReference type="GO" id="GO:0006402">
    <property type="term" value="P:mRNA catabolic process"/>
    <property type="evidence" value="ECO:0007669"/>
    <property type="project" value="TreeGrafter"/>
</dbReference>
<dbReference type="Gene3D" id="2.30.30.110">
    <property type="match status" value="1"/>
</dbReference>
<dbReference type="OrthoDB" id="9808744at2"/>
<dbReference type="Pfam" id="PF02452">
    <property type="entry name" value="PemK_toxin"/>
    <property type="match status" value="1"/>
</dbReference>
<dbReference type="GO" id="GO:0003677">
    <property type="term" value="F:DNA binding"/>
    <property type="evidence" value="ECO:0007669"/>
    <property type="project" value="InterPro"/>
</dbReference>
<evidence type="ECO:0000313" key="3">
    <source>
        <dbReference type="EMBL" id="ATY83869.1"/>
    </source>
</evidence>
<dbReference type="GO" id="GO:0016075">
    <property type="term" value="P:rRNA catabolic process"/>
    <property type="evidence" value="ECO:0007669"/>
    <property type="project" value="TreeGrafter"/>
</dbReference>
<dbReference type="AlphaFoldDB" id="A0A2K8N2X6"/>
<dbReference type="EMBL" id="CP024955">
    <property type="protein sequence ID" value="ATY83869.1"/>
    <property type="molecule type" value="Genomic_DNA"/>
</dbReference>
<organism evidence="3 4">
    <name type="scientific">Kyrpidia spormannii</name>
    <dbReference type="NCBI Taxonomy" id="2055160"/>
    <lineage>
        <taxon>Bacteria</taxon>
        <taxon>Bacillati</taxon>
        <taxon>Bacillota</taxon>
        <taxon>Bacilli</taxon>
        <taxon>Bacillales</taxon>
        <taxon>Alicyclobacillaceae</taxon>
        <taxon>Kyrpidia</taxon>
    </lineage>
</organism>
<gene>
    <name evidence="3" type="ORF">CVV65_01865</name>
</gene>
<dbReference type="SUPFAM" id="SSF50118">
    <property type="entry name" value="Cell growth inhibitor/plasmid maintenance toxic component"/>
    <property type="match status" value="1"/>
</dbReference>
<accession>A0A2K8N2X6</accession>
<sequence length="121" mass="13068">MIGDRLEPGDILLVHLPGHVPPGHEQEGVRPAVVLGVPPEPVRFGVVLVAPATTSAGQWARRNPLLYPRLPAGAGGLRRPSTILLDQVRALDLQRTVEYLGTLAPTELETIRRGLRALLNL</sequence>
<name>A0A2K8N2X6_9BACL</name>
<reference evidence="4" key="1">
    <citation type="submission" date="2017-11" db="EMBL/GenBank/DDBJ databases">
        <title>Complete Genome Sequence of Kyrpidia sp. Strain EA-1, a thermophilic, hydrogen-oxidizing Bacterium, isolated from the Azores.</title>
        <authorList>
            <person name="Reiner J.E."/>
            <person name="Lapp C.J."/>
            <person name="Bunk B."/>
            <person name="Gescher J."/>
        </authorList>
    </citation>
    <scope>NUCLEOTIDE SEQUENCE [LARGE SCALE GENOMIC DNA]</scope>
    <source>
        <strain evidence="4">EA-1</strain>
    </source>
</reference>
<evidence type="ECO:0000256" key="1">
    <source>
        <dbReference type="ARBA" id="ARBA00007521"/>
    </source>
</evidence>
<dbReference type="PANTHER" id="PTHR33988">
    <property type="entry name" value="ENDORIBONUCLEASE MAZF-RELATED"/>
    <property type="match status" value="1"/>
</dbReference>
<comment type="similarity">
    <text evidence="1">Belongs to the PemK/MazF family.</text>
</comment>
<protein>
    <submittedName>
        <fullName evidence="3">Type II toxin-antitoxin system PemK/MazF family toxin</fullName>
    </submittedName>
</protein>
<dbReference type="KEGG" id="kyr:CVV65_01865"/>